<dbReference type="EMBL" id="HBEO01012979">
    <property type="protein sequence ID" value="CAD8481158.1"/>
    <property type="molecule type" value="Transcribed_RNA"/>
</dbReference>
<reference evidence="2" key="1">
    <citation type="submission" date="2021-01" db="EMBL/GenBank/DDBJ databases">
        <authorList>
            <person name="Corre E."/>
            <person name="Pelletier E."/>
            <person name="Niang G."/>
            <person name="Scheremetjew M."/>
            <person name="Finn R."/>
            <person name="Kale V."/>
            <person name="Holt S."/>
            <person name="Cochrane G."/>
            <person name="Meng A."/>
            <person name="Brown T."/>
            <person name="Cohen L."/>
        </authorList>
    </citation>
    <scope>NUCLEOTIDE SEQUENCE</scope>
    <source>
        <strain evidence="2">CCMP325</strain>
    </source>
</reference>
<name>A0A7S0EE63_9CRYP</name>
<accession>A0A7S0EE63</accession>
<sequence length="243" mass="25249">MNGRGVPPKGRGYGAAPPSGPPQAGLRQGGILIAPTDNWRGGNGAQMPSPGTGGYGGRSPGPAYMDRRDPGILANKPGNSFGSAPTSGWRSGETGTRPVPVNDQNANWRAAPAQSPKGGQFGLLGEPRDDMGGNWRSAQGQVGRGAAPLQRGPPTPTEVDWRAGGAANAPGMNRRGIIGKGPAFDSNTFEVGDRENELAKIRGVASEKDAAAGAEKMISIPRGRAVVDDEDYEEMDFRPVRKL</sequence>
<proteinExistence type="predicted"/>
<gene>
    <name evidence="2" type="ORF">HPHI1048_LOCUS8854</name>
</gene>
<organism evidence="2">
    <name type="scientific">Hanusia phi</name>
    <dbReference type="NCBI Taxonomy" id="3032"/>
    <lineage>
        <taxon>Eukaryota</taxon>
        <taxon>Cryptophyceae</taxon>
        <taxon>Pyrenomonadales</taxon>
        <taxon>Geminigeraceae</taxon>
        <taxon>Hanusia</taxon>
    </lineage>
</organism>
<feature type="compositionally biased region" description="Polar residues" evidence="1">
    <location>
        <begin position="77"/>
        <end position="89"/>
    </location>
</feature>
<feature type="compositionally biased region" description="Low complexity" evidence="1">
    <location>
        <begin position="14"/>
        <end position="25"/>
    </location>
</feature>
<evidence type="ECO:0000256" key="1">
    <source>
        <dbReference type="SAM" id="MobiDB-lite"/>
    </source>
</evidence>
<evidence type="ECO:0000313" key="2">
    <source>
        <dbReference type="EMBL" id="CAD8481158.1"/>
    </source>
</evidence>
<feature type="region of interest" description="Disordered" evidence="1">
    <location>
        <begin position="164"/>
        <end position="183"/>
    </location>
</feature>
<dbReference type="AlphaFoldDB" id="A0A7S0EE63"/>
<feature type="region of interest" description="Disordered" evidence="1">
    <location>
        <begin position="1"/>
        <end position="158"/>
    </location>
</feature>
<protein>
    <submittedName>
        <fullName evidence="2">Uncharacterized protein</fullName>
    </submittedName>
</protein>